<evidence type="ECO:0000256" key="2">
    <source>
        <dbReference type="ARBA" id="ARBA00006411"/>
    </source>
</evidence>
<comment type="similarity">
    <text evidence="2">Belongs to the EspG family.</text>
</comment>
<dbReference type="Proteomes" id="UP001500839">
    <property type="component" value="Unassembled WGS sequence"/>
</dbReference>
<reference evidence="6" key="1">
    <citation type="journal article" date="2019" name="Int. J. Syst. Evol. Microbiol.">
        <title>The Global Catalogue of Microorganisms (GCM) 10K type strain sequencing project: providing services to taxonomists for standard genome sequencing and annotation.</title>
        <authorList>
            <consortium name="The Broad Institute Genomics Platform"/>
            <consortium name="The Broad Institute Genome Sequencing Center for Infectious Disease"/>
            <person name="Wu L."/>
            <person name="Ma J."/>
        </authorList>
    </citation>
    <scope>NUCLEOTIDE SEQUENCE [LARGE SCALE GENOMIC DNA]</scope>
    <source>
        <strain evidence="6">JCM 18542</strain>
    </source>
</reference>
<sequence length="313" mass="30989">MSTVPGPVTMPLRHLQRCAGLIGVEELPVVLGRDGRGGVVGASGAAPSATEVDAALHRLGLLAAAEAGTAPEPCTPLAELVAALCSAPDEVAVRRITGGGIARLCLATGPAAAWPGAAIGATAGSGCAAATRTPGDDAPVTLSWERSRNAGLMRFLGAAEPAVLPGPPVRVRLEELQRRLGGSHPAAAPDDSDAVSRGECAAAFSACGVPPGAADAVAAVLCSVTAWSEVVRLRRGPAHAAELRAPGMNASGPRTSAPCATVPPAAMVVYDAPRGRLAAVPERTPDGALWVTVGPGDAARIGRGLAALAALEG</sequence>
<evidence type="ECO:0000256" key="1">
    <source>
        <dbReference type="ARBA" id="ARBA00004496"/>
    </source>
</evidence>
<proteinExistence type="inferred from homology"/>
<gene>
    <name evidence="5" type="ORF">GCM10023353_31020</name>
</gene>
<evidence type="ECO:0000256" key="4">
    <source>
        <dbReference type="ARBA" id="ARBA00023186"/>
    </source>
</evidence>
<evidence type="ECO:0000313" key="6">
    <source>
        <dbReference type="Proteomes" id="UP001500839"/>
    </source>
</evidence>
<keyword evidence="4" id="KW-0143">Chaperone</keyword>
<name>A0ABP9CXK3_9ACTN</name>
<dbReference type="EMBL" id="BAABKQ010000001">
    <property type="protein sequence ID" value="GAA4820790.1"/>
    <property type="molecule type" value="Genomic_DNA"/>
</dbReference>
<comment type="caution">
    <text evidence="5">The sequence shown here is derived from an EMBL/GenBank/DDBJ whole genome shotgun (WGS) entry which is preliminary data.</text>
</comment>
<dbReference type="Pfam" id="PF14011">
    <property type="entry name" value="ESX-1_EspG"/>
    <property type="match status" value="1"/>
</dbReference>
<evidence type="ECO:0008006" key="7">
    <source>
        <dbReference type="Google" id="ProtNLM"/>
    </source>
</evidence>
<comment type="subcellular location">
    <subcellularLocation>
        <location evidence="1">Cytoplasm</location>
    </subcellularLocation>
</comment>
<accession>A0ABP9CXK3</accession>
<dbReference type="InterPro" id="IPR025734">
    <property type="entry name" value="EspG"/>
</dbReference>
<organism evidence="5 6">
    <name type="scientific">Tomitella cavernea</name>
    <dbReference type="NCBI Taxonomy" id="1387982"/>
    <lineage>
        <taxon>Bacteria</taxon>
        <taxon>Bacillati</taxon>
        <taxon>Actinomycetota</taxon>
        <taxon>Actinomycetes</taxon>
        <taxon>Mycobacteriales</taxon>
        <taxon>Tomitella</taxon>
    </lineage>
</organism>
<evidence type="ECO:0000313" key="5">
    <source>
        <dbReference type="EMBL" id="GAA4820790.1"/>
    </source>
</evidence>
<evidence type="ECO:0000256" key="3">
    <source>
        <dbReference type="ARBA" id="ARBA00022490"/>
    </source>
</evidence>
<keyword evidence="6" id="KW-1185">Reference proteome</keyword>
<keyword evidence="3" id="KW-0963">Cytoplasm</keyword>
<protein>
    <recommendedName>
        <fullName evidence="7">ESX secretion-associated protein EspG</fullName>
    </recommendedName>
</protein>
<dbReference type="RefSeq" id="WP_345602673.1">
    <property type="nucleotide sequence ID" value="NZ_BAABKQ010000001.1"/>
</dbReference>